<dbReference type="Pfam" id="PF25601">
    <property type="entry name" value="AAA_lid_14"/>
    <property type="match status" value="1"/>
</dbReference>
<evidence type="ECO:0000256" key="4">
    <source>
        <dbReference type="ARBA" id="ARBA00023125"/>
    </source>
</evidence>
<gene>
    <name evidence="7" type="ORF">HNR65_000428</name>
</gene>
<dbReference type="SUPFAM" id="SSF52540">
    <property type="entry name" value="P-loop containing nucleoside triphosphate hydrolases"/>
    <property type="match status" value="1"/>
</dbReference>
<name>A0A7W0C6L7_9BACT</name>
<dbReference type="InterPro" id="IPR002197">
    <property type="entry name" value="HTH_Fis"/>
</dbReference>
<dbReference type="GO" id="GO:0006355">
    <property type="term" value="P:regulation of DNA-templated transcription"/>
    <property type="evidence" value="ECO:0007669"/>
    <property type="project" value="InterPro"/>
</dbReference>
<evidence type="ECO:0000259" key="6">
    <source>
        <dbReference type="PROSITE" id="PS50045"/>
    </source>
</evidence>
<keyword evidence="2" id="KW-0067">ATP-binding</keyword>
<dbReference type="Pfam" id="PF00158">
    <property type="entry name" value="Sigma54_activat"/>
    <property type="match status" value="1"/>
</dbReference>
<dbReference type="InterPro" id="IPR003593">
    <property type="entry name" value="AAA+_ATPase"/>
</dbReference>
<dbReference type="SMART" id="SM00382">
    <property type="entry name" value="AAA"/>
    <property type="match status" value="1"/>
</dbReference>
<dbReference type="Pfam" id="PF02954">
    <property type="entry name" value="HTH_8"/>
    <property type="match status" value="1"/>
</dbReference>
<dbReference type="InterPro" id="IPR002078">
    <property type="entry name" value="Sigma_54_int"/>
</dbReference>
<feature type="domain" description="Sigma-54 factor interaction" evidence="6">
    <location>
        <begin position="192"/>
        <end position="421"/>
    </location>
</feature>
<dbReference type="GO" id="GO:0043565">
    <property type="term" value="F:sequence-specific DNA binding"/>
    <property type="evidence" value="ECO:0007669"/>
    <property type="project" value="InterPro"/>
</dbReference>
<organism evidence="7 8">
    <name type="scientific">Desulfosalsimonas propionicica</name>
    <dbReference type="NCBI Taxonomy" id="332175"/>
    <lineage>
        <taxon>Bacteria</taxon>
        <taxon>Pseudomonadati</taxon>
        <taxon>Thermodesulfobacteriota</taxon>
        <taxon>Desulfobacteria</taxon>
        <taxon>Desulfobacterales</taxon>
        <taxon>Desulfosalsimonadaceae</taxon>
        <taxon>Desulfosalsimonas</taxon>
    </lineage>
</organism>
<keyword evidence="1" id="KW-0547">Nucleotide-binding</keyword>
<keyword evidence="3" id="KW-0805">Transcription regulation</keyword>
<dbReference type="SUPFAM" id="SSF55781">
    <property type="entry name" value="GAF domain-like"/>
    <property type="match status" value="1"/>
</dbReference>
<keyword evidence="8" id="KW-1185">Reference proteome</keyword>
<evidence type="ECO:0000313" key="7">
    <source>
        <dbReference type="EMBL" id="MBA2880121.1"/>
    </source>
</evidence>
<dbReference type="InterPro" id="IPR058031">
    <property type="entry name" value="AAA_lid_NorR"/>
</dbReference>
<dbReference type="PROSITE" id="PS00688">
    <property type="entry name" value="SIGMA54_INTERACT_3"/>
    <property type="match status" value="1"/>
</dbReference>
<dbReference type="Proteomes" id="UP000525298">
    <property type="component" value="Unassembled WGS sequence"/>
</dbReference>
<evidence type="ECO:0000256" key="1">
    <source>
        <dbReference type="ARBA" id="ARBA00022741"/>
    </source>
</evidence>
<dbReference type="SUPFAM" id="SSF46689">
    <property type="entry name" value="Homeodomain-like"/>
    <property type="match status" value="1"/>
</dbReference>
<dbReference type="InterPro" id="IPR003018">
    <property type="entry name" value="GAF"/>
</dbReference>
<keyword evidence="5" id="KW-0804">Transcription</keyword>
<dbReference type="Pfam" id="PF13185">
    <property type="entry name" value="GAF_2"/>
    <property type="match status" value="1"/>
</dbReference>
<dbReference type="PROSITE" id="PS00676">
    <property type="entry name" value="SIGMA54_INTERACT_2"/>
    <property type="match status" value="1"/>
</dbReference>
<dbReference type="SMART" id="SM00065">
    <property type="entry name" value="GAF"/>
    <property type="match status" value="1"/>
</dbReference>
<comment type="caution">
    <text evidence="7">The sequence shown here is derived from an EMBL/GenBank/DDBJ whole genome shotgun (WGS) entry which is preliminary data.</text>
</comment>
<dbReference type="InterPro" id="IPR025943">
    <property type="entry name" value="Sigma_54_int_dom_ATP-bd_2"/>
</dbReference>
<dbReference type="InterPro" id="IPR029016">
    <property type="entry name" value="GAF-like_dom_sf"/>
</dbReference>
<reference evidence="7 8" key="1">
    <citation type="submission" date="2020-07" db="EMBL/GenBank/DDBJ databases">
        <title>Genomic Encyclopedia of Type Strains, Phase IV (KMG-IV): sequencing the most valuable type-strain genomes for metagenomic binning, comparative biology and taxonomic classification.</title>
        <authorList>
            <person name="Goeker M."/>
        </authorList>
    </citation>
    <scope>NUCLEOTIDE SEQUENCE [LARGE SCALE GENOMIC DNA]</scope>
    <source>
        <strain evidence="7 8">DSM 17721</strain>
    </source>
</reference>
<accession>A0A7W0C6L7</accession>
<dbReference type="PROSITE" id="PS50045">
    <property type="entry name" value="SIGMA54_INTERACT_4"/>
    <property type="match status" value="1"/>
</dbReference>
<evidence type="ECO:0000256" key="5">
    <source>
        <dbReference type="ARBA" id="ARBA00023163"/>
    </source>
</evidence>
<dbReference type="InterPro" id="IPR025944">
    <property type="entry name" value="Sigma_54_int_dom_CS"/>
</dbReference>
<evidence type="ECO:0000256" key="3">
    <source>
        <dbReference type="ARBA" id="ARBA00023015"/>
    </source>
</evidence>
<dbReference type="EMBL" id="JACDUS010000001">
    <property type="protein sequence ID" value="MBA2880121.1"/>
    <property type="molecule type" value="Genomic_DNA"/>
</dbReference>
<dbReference type="InterPro" id="IPR027417">
    <property type="entry name" value="P-loop_NTPase"/>
</dbReference>
<dbReference type="FunFam" id="3.40.50.300:FF:000006">
    <property type="entry name" value="DNA-binding transcriptional regulator NtrC"/>
    <property type="match status" value="1"/>
</dbReference>
<dbReference type="GO" id="GO:0005524">
    <property type="term" value="F:ATP binding"/>
    <property type="evidence" value="ECO:0007669"/>
    <property type="project" value="UniProtKB-KW"/>
</dbReference>
<dbReference type="PANTHER" id="PTHR32071">
    <property type="entry name" value="TRANSCRIPTIONAL REGULATORY PROTEIN"/>
    <property type="match status" value="1"/>
</dbReference>
<dbReference type="PANTHER" id="PTHR32071:SF117">
    <property type="entry name" value="PTS-DEPENDENT DIHYDROXYACETONE KINASE OPERON REGULATORY PROTEIN-RELATED"/>
    <property type="match status" value="1"/>
</dbReference>
<dbReference type="PRINTS" id="PR01590">
    <property type="entry name" value="HTHFIS"/>
</dbReference>
<evidence type="ECO:0000313" key="8">
    <source>
        <dbReference type="Proteomes" id="UP000525298"/>
    </source>
</evidence>
<dbReference type="InterPro" id="IPR009057">
    <property type="entry name" value="Homeodomain-like_sf"/>
</dbReference>
<evidence type="ECO:0000256" key="2">
    <source>
        <dbReference type="ARBA" id="ARBA00022840"/>
    </source>
</evidence>
<keyword evidence="4" id="KW-0238">DNA-binding</keyword>
<sequence length="505" mass="56587">MNTTKSKKSAEEGRDKGMENGVWMANDLDRLLEMILEAGARMMRARASSLLLLEKKTGRLNFQVATGAKKEDIKQFSLRMGEGIAGHVASTGEPLLIPDVSRDRRWYRYISDQIGFKTRSIACVPLKVGSRVIGVVEFINKGEKGRFQESDLELINVFAELAAIAIENARKFKLVELENRDLKQDLHLSHEIVGKSHAIRQVVSDALQVADSMASTLILGESGTGKELLARLIHQASPRKDRPLVALNCAAMPETLLEAELFGYEKGAFTGATGTKIGKFELADEGTIFLDEIAEMSPAMQAKLLRVLQDGIFYRLGGNTPIAVDIRVIAATNRKIGKEVQSGNFREDLYYRLNVVELQMPPLRERKSDIPLLAAHFVEWFRKEKGYLHLEISDAAMEKMIGYDWPGNVRELQNALERAVVMGRGRKIEPEDLPMFASRGPSAEGIDVGMTLEEAMHAFKKKFIRMNLKKTGGNQTRAAKIMGIQRTYLSRLISRYGIKKDRKHR</sequence>
<dbReference type="Gene3D" id="1.10.8.60">
    <property type="match status" value="1"/>
</dbReference>
<dbReference type="Gene3D" id="1.10.10.60">
    <property type="entry name" value="Homeodomain-like"/>
    <property type="match status" value="1"/>
</dbReference>
<dbReference type="AlphaFoldDB" id="A0A7W0C6L7"/>
<dbReference type="Gene3D" id="3.40.50.300">
    <property type="entry name" value="P-loop containing nucleotide triphosphate hydrolases"/>
    <property type="match status" value="1"/>
</dbReference>
<proteinExistence type="predicted"/>
<dbReference type="RefSeq" id="WP_181549785.1">
    <property type="nucleotide sequence ID" value="NZ_JACDUS010000001.1"/>
</dbReference>
<dbReference type="CDD" id="cd00009">
    <property type="entry name" value="AAA"/>
    <property type="match status" value="1"/>
</dbReference>
<protein>
    <submittedName>
        <fullName evidence="7">Nif-specific regulatory protein</fullName>
    </submittedName>
</protein>
<dbReference type="Gene3D" id="3.30.450.40">
    <property type="match status" value="1"/>
</dbReference>